<sequence>MKTTINQVKDYVGKDVTIGAWLANKRSSGKIAFLQLRDGTGFIQGVVVKAEVAEETFATAKRLTQESSVFVTGTIVEDTRSPFGFEMQVKEITLIHESVDFPITPKEHGTEFLMDHRHLWLRSKRQHAVMQIRNEIIRATYQFFNDEGFLKIDPPILTGAAAEGTTELFHTQYFDEEAYLSQSGQLYMEAAAMAFGKVFSFGPTFRAEKSKTRRHLIEFWMIEPEMAFVDHEESLHVQENYVSYLAQSVLSNCKLALNTLGRDLTKLENIKAPFPRITYDEAIELLKEKGFTDIEWGEDFGAPHETAIAETYDKPVFITHYPKDIKAFYMKPDPARPEVVLCADLIAPEGYGEIIGGSQRIDDLALLTERYQEHQLSGDAYNWYLQLRQYGSVPHSGFGLGLERTVAWFSGVEHVRETIPFPRLLNRLYP</sequence>
<evidence type="ECO:0000256" key="8">
    <source>
        <dbReference type="HAMAP-Rule" id="MF_00534"/>
    </source>
</evidence>
<dbReference type="Proteomes" id="UP000199300">
    <property type="component" value="Unassembled WGS sequence"/>
</dbReference>
<evidence type="ECO:0000256" key="7">
    <source>
        <dbReference type="ARBA" id="ARBA00023146"/>
    </source>
</evidence>
<dbReference type="GO" id="GO:0016740">
    <property type="term" value="F:transferase activity"/>
    <property type="evidence" value="ECO:0007669"/>
    <property type="project" value="UniProtKB-ARBA"/>
</dbReference>
<dbReference type="CDD" id="cd00776">
    <property type="entry name" value="AsxRS_core"/>
    <property type="match status" value="1"/>
</dbReference>
<comment type="subunit">
    <text evidence="8">Homodimer.</text>
</comment>
<comment type="subcellular location">
    <subcellularLocation>
        <location evidence="8">Cytoplasm</location>
    </subcellularLocation>
</comment>
<proteinExistence type="inferred from homology"/>
<keyword evidence="11" id="KW-1185">Reference proteome</keyword>
<dbReference type="InterPro" id="IPR006195">
    <property type="entry name" value="aa-tRNA-synth_II"/>
</dbReference>
<dbReference type="InterPro" id="IPR002312">
    <property type="entry name" value="Asp/Asn-tRNA-synth_IIb"/>
</dbReference>
<gene>
    <name evidence="8" type="primary">asnS</name>
    <name evidence="10" type="ORF">SAMN04488134_10185</name>
</gene>
<comment type="catalytic activity">
    <reaction evidence="8">
        <text>tRNA(Asn) + L-asparagine + ATP = L-asparaginyl-tRNA(Asn) + AMP + diphosphate + H(+)</text>
        <dbReference type="Rhea" id="RHEA:11180"/>
        <dbReference type="Rhea" id="RHEA-COMP:9659"/>
        <dbReference type="Rhea" id="RHEA-COMP:9674"/>
        <dbReference type="ChEBI" id="CHEBI:15378"/>
        <dbReference type="ChEBI" id="CHEBI:30616"/>
        <dbReference type="ChEBI" id="CHEBI:33019"/>
        <dbReference type="ChEBI" id="CHEBI:58048"/>
        <dbReference type="ChEBI" id="CHEBI:78442"/>
        <dbReference type="ChEBI" id="CHEBI:78515"/>
        <dbReference type="ChEBI" id="CHEBI:456215"/>
        <dbReference type="EC" id="6.1.1.22"/>
    </reaction>
</comment>
<dbReference type="PROSITE" id="PS50862">
    <property type="entry name" value="AA_TRNA_LIGASE_II"/>
    <property type="match status" value="1"/>
</dbReference>
<reference evidence="10 11" key="1">
    <citation type="submission" date="2016-10" db="EMBL/GenBank/DDBJ databases">
        <authorList>
            <person name="de Groot N.N."/>
        </authorList>
    </citation>
    <scope>NUCLEOTIDE SEQUENCE [LARGE SCALE GENOMIC DNA]</scope>
    <source>
        <strain evidence="10 11">CGMCC 1.10434</strain>
    </source>
</reference>
<evidence type="ECO:0000313" key="11">
    <source>
        <dbReference type="Proteomes" id="UP000199300"/>
    </source>
</evidence>
<dbReference type="PANTHER" id="PTHR22594">
    <property type="entry name" value="ASPARTYL/LYSYL-TRNA SYNTHETASE"/>
    <property type="match status" value="1"/>
</dbReference>
<dbReference type="Gene3D" id="3.30.930.10">
    <property type="entry name" value="Bira Bifunctional Protein, Domain 2"/>
    <property type="match status" value="1"/>
</dbReference>
<evidence type="ECO:0000256" key="2">
    <source>
        <dbReference type="ARBA" id="ARBA00022490"/>
    </source>
</evidence>
<dbReference type="Gene3D" id="2.40.50.140">
    <property type="entry name" value="Nucleic acid-binding proteins"/>
    <property type="match status" value="1"/>
</dbReference>
<dbReference type="NCBIfam" id="TIGR00457">
    <property type="entry name" value="asnS"/>
    <property type="match status" value="1"/>
</dbReference>
<keyword evidence="2 8" id="KW-0963">Cytoplasm</keyword>
<dbReference type="OrthoDB" id="9762036at2"/>
<dbReference type="GO" id="GO:0140096">
    <property type="term" value="F:catalytic activity, acting on a protein"/>
    <property type="evidence" value="ECO:0007669"/>
    <property type="project" value="UniProtKB-ARBA"/>
</dbReference>
<dbReference type="HAMAP" id="MF_00534">
    <property type="entry name" value="Asn_tRNA_synth"/>
    <property type="match status" value="1"/>
</dbReference>
<comment type="similarity">
    <text evidence="1 8">Belongs to the class-II aminoacyl-tRNA synthetase family.</text>
</comment>
<keyword evidence="7 8" id="KW-0030">Aminoacyl-tRNA synthetase</keyword>
<dbReference type="Pfam" id="PF00152">
    <property type="entry name" value="tRNA-synt_2"/>
    <property type="match status" value="1"/>
</dbReference>
<dbReference type="RefSeq" id="WP_091493483.1">
    <property type="nucleotide sequence ID" value="NZ_FODJ01000001.1"/>
</dbReference>
<keyword evidence="5 8" id="KW-0067">ATP-binding</keyword>
<feature type="domain" description="Aminoacyl-transfer RNA synthetases class-II family profile" evidence="9">
    <location>
        <begin position="132"/>
        <end position="430"/>
    </location>
</feature>
<dbReference type="InterPro" id="IPR004365">
    <property type="entry name" value="NA-bd_OB_tRNA"/>
</dbReference>
<dbReference type="STRING" id="872970.SAMN04488134_10185"/>
<keyword evidence="6 8" id="KW-0648">Protein biosynthesis</keyword>
<dbReference type="EMBL" id="FODJ01000001">
    <property type="protein sequence ID" value="SEN44070.1"/>
    <property type="molecule type" value="Genomic_DNA"/>
</dbReference>
<dbReference type="InterPro" id="IPR045864">
    <property type="entry name" value="aa-tRNA-synth_II/BPL/LPL"/>
</dbReference>
<evidence type="ECO:0000256" key="3">
    <source>
        <dbReference type="ARBA" id="ARBA00022598"/>
    </source>
</evidence>
<protein>
    <recommendedName>
        <fullName evidence="8">Asparagine--tRNA ligase</fullName>
        <ecNumber evidence="8">6.1.1.22</ecNumber>
    </recommendedName>
    <alternativeName>
        <fullName evidence="8">Asparaginyl-tRNA synthetase</fullName>
        <shortName evidence="8">AsnRS</shortName>
    </alternativeName>
</protein>
<dbReference type="SUPFAM" id="SSF55681">
    <property type="entry name" value="Class II aaRS and biotin synthetases"/>
    <property type="match status" value="1"/>
</dbReference>
<dbReference type="GO" id="GO:0004816">
    <property type="term" value="F:asparagine-tRNA ligase activity"/>
    <property type="evidence" value="ECO:0007669"/>
    <property type="project" value="UniProtKB-UniRule"/>
</dbReference>
<dbReference type="GO" id="GO:0003676">
    <property type="term" value="F:nucleic acid binding"/>
    <property type="evidence" value="ECO:0007669"/>
    <property type="project" value="InterPro"/>
</dbReference>
<dbReference type="PANTHER" id="PTHR22594:SF34">
    <property type="entry name" value="ASPARAGINE--TRNA LIGASE, MITOCHONDRIAL-RELATED"/>
    <property type="match status" value="1"/>
</dbReference>
<dbReference type="SUPFAM" id="SSF50249">
    <property type="entry name" value="Nucleic acid-binding proteins"/>
    <property type="match status" value="1"/>
</dbReference>
<organism evidence="10 11">
    <name type="scientific">Amphibacillus marinus</name>
    <dbReference type="NCBI Taxonomy" id="872970"/>
    <lineage>
        <taxon>Bacteria</taxon>
        <taxon>Bacillati</taxon>
        <taxon>Bacillota</taxon>
        <taxon>Bacilli</taxon>
        <taxon>Bacillales</taxon>
        <taxon>Bacillaceae</taxon>
        <taxon>Amphibacillus</taxon>
    </lineage>
</organism>
<dbReference type="CDD" id="cd04323">
    <property type="entry name" value="AsnRS_cyto_like_N"/>
    <property type="match status" value="1"/>
</dbReference>
<name>A0A1H8GJV3_9BACI</name>
<evidence type="ECO:0000313" key="10">
    <source>
        <dbReference type="EMBL" id="SEN44070.1"/>
    </source>
</evidence>
<evidence type="ECO:0000256" key="4">
    <source>
        <dbReference type="ARBA" id="ARBA00022741"/>
    </source>
</evidence>
<keyword evidence="3 8" id="KW-0436">Ligase</keyword>
<evidence type="ECO:0000256" key="6">
    <source>
        <dbReference type="ARBA" id="ARBA00022917"/>
    </source>
</evidence>
<dbReference type="GO" id="GO:0006421">
    <property type="term" value="P:asparaginyl-tRNA aminoacylation"/>
    <property type="evidence" value="ECO:0007669"/>
    <property type="project" value="UniProtKB-UniRule"/>
</dbReference>
<evidence type="ECO:0000259" key="9">
    <source>
        <dbReference type="PROSITE" id="PS50862"/>
    </source>
</evidence>
<dbReference type="InterPro" id="IPR004522">
    <property type="entry name" value="Asn-tRNA-ligase"/>
</dbReference>
<dbReference type="PRINTS" id="PR01042">
    <property type="entry name" value="TRNASYNTHASP"/>
</dbReference>
<evidence type="ECO:0000256" key="5">
    <source>
        <dbReference type="ARBA" id="ARBA00022840"/>
    </source>
</evidence>
<dbReference type="GO" id="GO:0005737">
    <property type="term" value="C:cytoplasm"/>
    <property type="evidence" value="ECO:0007669"/>
    <property type="project" value="UniProtKB-SubCell"/>
</dbReference>
<accession>A0A1H8GJV3</accession>
<evidence type="ECO:0000256" key="1">
    <source>
        <dbReference type="ARBA" id="ARBA00008226"/>
    </source>
</evidence>
<dbReference type="Pfam" id="PF01336">
    <property type="entry name" value="tRNA_anti-codon"/>
    <property type="match status" value="1"/>
</dbReference>
<dbReference type="EC" id="6.1.1.22" evidence="8"/>
<dbReference type="NCBIfam" id="NF003037">
    <property type="entry name" value="PRK03932.1"/>
    <property type="match status" value="1"/>
</dbReference>
<keyword evidence="4 8" id="KW-0547">Nucleotide-binding</keyword>
<dbReference type="InterPro" id="IPR004364">
    <property type="entry name" value="Aa-tRNA-synt_II"/>
</dbReference>
<dbReference type="InterPro" id="IPR012340">
    <property type="entry name" value="NA-bd_OB-fold"/>
</dbReference>
<dbReference type="AlphaFoldDB" id="A0A1H8GJV3"/>
<dbReference type="GO" id="GO:0005524">
    <property type="term" value="F:ATP binding"/>
    <property type="evidence" value="ECO:0007669"/>
    <property type="project" value="UniProtKB-UniRule"/>
</dbReference>
<dbReference type="NCBIfam" id="NF003483">
    <property type="entry name" value="PRK05159.1"/>
    <property type="match status" value="1"/>
</dbReference>